<feature type="transmembrane region" description="Helical" evidence="1">
    <location>
        <begin position="253"/>
        <end position="270"/>
    </location>
</feature>
<feature type="transmembrane region" description="Helical" evidence="1">
    <location>
        <begin position="155"/>
        <end position="173"/>
    </location>
</feature>
<feature type="transmembrane region" description="Helical" evidence="1">
    <location>
        <begin position="225"/>
        <end position="246"/>
    </location>
</feature>
<keyword evidence="3" id="KW-1185">Reference proteome</keyword>
<dbReference type="EMBL" id="CP051428">
    <property type="protein sequence ID" value="QJC52206.1"/>
    <property type="molecule type" value="Genomic_DNA"/>
</dbReference>
<feature type="transmembrane region" description="Helical" evidence="1">
    <location>
        <begin position="53"/>
        <end position="77"/>
    </location>
</feature>
<feature type="transmembrane region" description="Helical" evidence="1">
    <location>
        <begin position="194"/>
        <end position="213"/>
    </location>
</feature>
<dbReference type="AlphaFoldDB" id="A0A6H2GYF2"/>
<evidence type="ECO:0000256" key="1">
    <source>
        <dbReference type="SAM" id="Phobius"/>
    </source>
</evidence>
<sequence>MPFTFSHPLFAVPLRRLAPSLSLSGLLLGSMTPDMEYFVAMEPFRSIGHSWPGFLLLGVPLSLAAAAAWHFLLAPLLPRLLPAALRLDRYAADRIAGRRFALESPRAAAWFLLSLYIGFLSHLFVDGMTHTYGWLVLWRPDLFHAHHAGLPVYRWLQYLLSMLGLLAGAVWLATDYARWRRSARAAASSAARPLALLARWMLAAALGFLLFVPKLLLAPSPDNPVLWLVAACSSALYGLFAAGLLLGPGRLPLKLAGSALVPLLAAGYKAVMMARDVGGERFSAAELPLWLLYIWLLSIAFIALSASARPVRATASGTAQHPQRRSGPAV</sequence>
<reference evidence="2 3" key="1">
    <citation type="submission" date="2020-04" db="EMBL/GenBank/DDBJ databases">
        <title>Novel Paenibacillus strain UniB2 isolated from commercial digestive syrup.</title>
        <authorList>
            <person name="Thorat V."/>
            <person name="Kirdat K."/>
            <person name="Tiwarekar B."/>
            <person name="Yadav A."/>
        </authorList>
    </citation>
    <scope>NUCLEOTIDE SEQUENCE [LARGE SCALE GENOMIC DNA]</scope>
    <source>
        <strain evidence="2 3">UniB2</strain>
    </source>
</reference>
<dbReference type="Pfam" id="PF13803">
    <property type="entry name" value="DUF4184"/>
    <property type="match status" value="1"/>
</dbReference>
<evidence type="ECO:0000313" key="2">
    <source>
        <dbReference type="EMBL" id="QJC52206.1"/>
    </source>
</evidence>
<protein>
    <submittedName>
        <fullName evidence="2">DUF4184 family protein</fullName>
    </submittedName>
</protein>
<keyword evidence="1" id="KW-1133">Transmembrane helix</keyword>
<accession>A0A6H2GYF2</accession>
<name>A0A6H2GYF2_9BACL</name>
<feature type="transmembrane region" description="Helical" evidence="1">
    <location>
        <begin position="290"/>
        <end position="308"/>
    </location>
</feature>
<proteinExistence type="predicted"/>
<dbReference type="KEGG" id="palr:HGI30_11985"/>
<keyword evidence="1" id="KW-0812">Transmembrane</keyword>
<organism evidence="2 3">
    <name type="scientific">Paenibacillus albicereus</name>
    <dbReference type="NCBI Taxonomy" id="2726185"/>
    <lineage>
        <taxon>Bacteria</taxon>
        <taxon>Bacillati</taxon>
        <taxon>Bacillota</taxon>
        <taxon>Bacilli</taxon>
        <taxon>Bacillales</taxon>
        <taxon>Paenibacillaceae</taxon>
        <taxon>Paenibacillus</taxon>
    </lineage>
</organism>
<gene>
    <name evidence="2" type="ORF">HGI30_11985</name>
</gene>
<feature type="transmembrane region" description="Helical" evidence="1">
    <location>
        <begin position="107"/>
        <end position="125"/>
    </location>
</feature>
<dbReference type="InterPro" id="IPR025238">
    <property type="entry name" value="DUF4184"/>
</dbReference>
<keyword evidence="1" id="KW-0472">Membrane</keyword>
<dbReference type="Proteomes" id="UP000502136">
    <property type="component" value="Chromosome"/>
</dbReference>
<dbReference type="RefSeq" id="WP_168907781.1">
    <property type="nucleotide sequence ID" value="NZ_CP051428.1"/>
</dbReference>
<evidence type="ECO:0000313" key="3">
    <source>
        <dbReference type="Proteomes" id="UP000502136"/>
    </source>
</evidence>